<evidence type="ECO:0000256" key="11">
    <source>
        <dbReference type="PROSITE-ProRule" id="PRU00239"/>
    </source>
</evidence>
<keyword evidence="7 11" id="KW-0378">Hydrolase</keyword>
<evidence type="ECO:0000256" key="10">
    <source>
        <dbReference type="PIRSR" id="PIRSR622684-1"/>
    </source>
</evidence>
<gene>
    <name evidence="14" type="ORF">TVAG_183710</name>
</gene>
<dbReference type="InterPro" id="IPR022684">
    <property type="entry name" value="Calpain_cysteine_protease"/>
</dbReference>
<keyword evidence="15" id="KW-1185">Reference proteome</keyword>
<evidence type="ECO:0000256" key="3">
    <source>
        <dbReference type="ARBA" id="ARBA00022670"/>
    </source>
</evidence>
<feature type="transmembrane region" description="Helical" evidence="12">
    <location>
        <begin position="150"/>
        <end position="169"/>
    </location>
</feature>
<dbReference type="PANTHER" id="PTHR10183:SF379">
    <property type="entry name" value="CALPAIN-5"/>
    <property type="match status" value="1"/>
</dbReference>
<feature type="transmembrane region" description="Helical" evidence="12">
    <location>
        <begin position="569"/>
        <end position="589"/>
    </location>
</feature>
<feature type="transmembrane region" description="Helical" evidence="12">
    <location>
        <begin position="601"/>
        <end position="620"/>
    </location>
</feature>
<dbReference type="GO" id="GO:0004198">
    <property type="term" value="F:calcium-dependent cysteine-type endopeptidase activity"/>
    <property type="evidence" value="ECO:0007669"/>
    <property type="project" value="InterPro"/>
</dbReference>
<dbReference type="PANTHER" id="PTHR10183">
    <property type="entry name" value="CALPAIN"/>
    <property type="match status" value="1"/>
</dbReference>
<feature type="transmembrane region" description="Helical" evidence="12">
    <location>
        <begin position="765"/>
        <end position="787"/>
    </location>
</feature>
<dbReference type="GO" id="GO:0006508">
    <property type="term" value="P:proteolysis"/>
    <property type="evidence" value="ECO:0007669"/>
    <property type="project" value="UniProtKB-KW"/>
</dbReference>
<dbReference type="RefSeq" id="XP_001584120.1">
    <property type="nucleotide sequence ID" value="XM_001584070.1"/>
</dbReference>
<evidence type="ECO:0000259" key="13">
    <source>
        <dbReference type="PROSITE" id="PS50203"/>
    </source>
</evidence>
<feature type="transmembrane region" description="Helical" evidence="12">
    <location>
        <begin position="240"/>
        <end position="260"/>
    </location>
</feature>
<feature type="transmembrane region" description="Helical" evidence="12">
    <location>
        <begin position="451"/>
        <end position="470"/>
    </location>
</feature>
<dbReference type="GO" id="GO:0008270">
    <property type="term" value="F:zinc ion binding"/>
    <property type="evidence" value="ECO:0007669"/>
    <property type="project" value="UniProtKB-KW"/>
</dbReference>
<dbReference type="KEGG" id="tva:5468694"/>
<feature type="transmembrane region" description="Helical" evidence="12">
    <location>
        <begin position="87"/>
        <end position="107"/>
    </location>
</feature>
<comment type="similarity">
    <text evidence="1">Belongs to the peptidase C2 family.</text>
</comment>
<accession>A2D9A8</accession>
<evidence type="ECO:0000256" key="8">
    <source>
        <dbReference type="ARBA" id="ARBA00022807"/>
    </source>
</evidence>
<dbReference type="InterPro" id="IPR038765">
    <property type="entry name" value="Papain-like_cys_pep_sf"/>
</dbReference>
<dbReference type="InterPro" id="IPR001300">
    <property type="entry name" value="Peptidase_C2_calpain_cat"/>
</dbReference>
<keyword evidence="12" id="KW-0472">Membrane</keyword>
<dbReference type="InParanoid" id="A2D9A8"/>
<evidence type="ECO:0000256" key="5">
    <source>
        <dbReference type="ARBA" id="ARBA00022737"/>
    </source>
</evidence>
<evidence type="ECO:0000256" key="1">
    <source>
        <dbReference type="ARBA" id="ARBA00007623"/>
    </source>
</evidence>
<evidence type="ECO:0000256" key="6">
    <source>
        <dbReference type="ARBA" id="ARBA00022771"/>
    </source>
</evidence>
<feature type="transmembrane region" description="Helical" evidence="12">
    <location>
        <begin position="684"/>
        <end position="709"/>
    </location>
</feature>
<reference evidence="14" key="2">
    <citation type="journal article" date="2007" name="Science">
        <title>Draft genome sequence of the sexually transmitted pathogen Trichomonas vaginalis.</title>
        <authorList>
            <person name="Carlton J.M."/>
            <person name="Hirt R.P."/>
            <person name="Silva J.C."/>
            <person name="Delcher A.L."/>
            <person name="Schatz M."/>
            <person name="Zhao Q."/>
            <person name="Wortman J.R."/>
            <person name="Bidwell S.L."/>
            <person name="Alsmark U.C.M."/>
            <person name="Besteiro S."/>
            <person name="Sicheritz-Ponten T."/>
            <person name="Noel C.J."/>
            <person name="Dacks J.B."/>
            <person name="Foster P.G."/>
            <person name="Simillion C."/>
            <person name="Van de Peer Y."/>
            <person name="Miranda-Saavedra D."/>
            <person name="Barton G.J."/>
            <person name="Westrop G.D."/>
            <person name="Mueller S."/>
            <person name="Dessi D."/>
            <person name="Fiori P.L."/>
            <person name="Ren Q."/>
            <person name="Paulsen I."/>
            <person name="Zhang H."/>
            <person name="Bastida-Corcuera F.D."/>
            <person name="Simoes-Barbosa A."/>
            <person name="Brown M.T."/>
            <person name="Hayes R.D."/>
            <person name="Mukherjee M."/>
            <person name="Okumura C.Y."/>
            <person name="Schneider R."/>
            <person name="Smith A.J."/>
            <person name="Vanacova S."/>
            <person name="Villalvazo M."/>
            <person name="Haas B.J."/>
            <person name="Pertea M."/>
            <person name="Feldblyum T.V."/>
            <person name="Utterback T.R."/>
            <person name="Shu C.L."/>
            <person name="Osoegawa K."/>
            <person name="de Jong P.J."/>
            <person name="Hrdy I."/>
            <person name="Horvathova L."/>
            <person name="Zubacova Z."/>
            <person name="Dolezal P."/>
            <person name="Malik S.B."/>
            <person name="Logsdon J.M. Jr."/>
            <person name="Henze K."/>
            <person name="Gupta A."/>
            <person name="Wang C.C."/>
            <person name="Dunne R.L."/>
            <person name="Upcroft J.A."/>
            <person name="Upcroft P."/>
            <person name="White O."/>
            <person name="Salzberg S.L."/>
            <person name="Tang P."/>
            <person name="Chiu C.-H."/>
            <person name="Lee Y.-S."/>
            <person name="Embley T.M."/>
            <person name="Coombs G.H."/>
            <person name="Mottram J.C."/>
            <person name="Tachezy J."/>
            <person name="Fraser-Liggett C.M."/>
            <person name="Johnson P.J."/>
        </authorList>
    </citation>
    <scope>NUCLEOTIDE SEQUENCE [LARGE SCALE GENOMIC DNA]</scope>
    <source>
        <strain evidence="14">G3</strain>
    </source>
</reference>
<keyword evidence="12" id="KW-0812">Transmembrane</keyword>
<evidence type="ECO:0000313" key="14">
    <source>
        <dbReference type="EMBL" id="EAY23134.1"/>
    </source>
</evidence>
<feature type="active site" evidence="10 11">
    <location>
        <position position="1199"/>
    </location>
</feature>
<dbReference type="VEuPathDB" id="TrichDB:TVAGG3_0770510"/>
<evidence type="ECO:0000256" key="7">
    <source>
        <dbReference type="ARBA" id="ARBA00022801"/>
    </source>
</evidence>
<feature type="transmembrane region" description="Helical" evidence="12">
    <location>
        <begin position="546"/>
        <end position="563"/>
    </location>
</feature>
<sequence length="1406" mass="161118">MQQSWVFALSLGIPYIIIVTIWSIILKRYFKWRPFLFSSFVISNYIKQPKGTCKYILFITLWWAFFSLPFIIPIIYAGILHSKFQNVILDISVAIVPFVLTSLLFLYKNFKNNGFKVGFTSKLMVPLVLVLIIALNSVTSYLYKEDQWEAFGYLLMCPSLLVYAFALAISRARINYDTANDLITSEEARNEFSKDITDKKFNKWLVGSHKMKWWCLIVFIVLSAGFNAAFYGIFRNTETLMTAAASVCIDYLILIRQYFLKNQLQTMNLLIGAYIVKTIVISIGPKYWLFSHSLYLSIFGCFCLVRFLHWLFIMLSCGCNKKRIRSEKINDEIKERLEKVTPEGRRPSSLEALTSIISFILTAGLAALVLFKFADKSTEKIFDREQKVVYVMMLVFAIAVSLCLASLICAFNTRGRLNFVMLLSFLLGYGATIVFLLFYKEIHMEVIEVVVIFLIIFLITDGFIVLMLTFENGFNFKKGSHAVIRLYLFGFLLVADMISLIVLPIVKQKSVIGVTFVLGLLSVYSFFGFSHYFVTPTYKWDVQINFVLFVFFYGGFCGSFVGLKLTKVCYYLIVIGVVFVVYGFVFIWTYRNKFYFTKGPLILSLLSSAIFTGLSFALFLKTEYQMLGATLSELFLLVFCASLFFFAMTTNLWRFNWLSILSIVLFIALSIIEIYFIVKYNSDSYFVYTIISIVLGLLTISLTLMYTLINTETQVLVFTNFFFPCRRYTDGSLYKTRSFTISLSTFVFVVWFWGLMGLVHNKNNLFALVCMNGGFYLSIFFSIYLLLDLDKKCFFALNYISKSTILHALAKAMRAAGVGSDFTSEKCQNRTDLNELIKSEKINRHINSCLSHFISALKAQIYISSEMAFDICKQKLFNILKRDKNNDVTFLATKDFSPEHRNIICEIYLKLSGRSSVTLPENEYILSINSTVNKVNTKTQWKNVQKYIELKSEIKGMVDNLKNNTKYVDDDFHPTKRIEESIKLLDNCQWERAEKKFKGREFEKTCQPNEIVQGYFGDCYLVTSLSSICQNSRIIKNLFYKSELAVSNGVSCVSFNAMDTNLYVLVDTMIPVSKEGKPKMVSPLNENSPWWFCMVEKTFCKLVGSLSESEGGAPSNALYRLVGGYPMVIELNTLDVREKFKSGALFDQINEIFMNGGYLVSGSMEGNNSSVKHGIVQGHAYNILDVVDYRGIKLLKLRNPWGKTEWNGDWSDDSDLWDRYPAVKNRCKFEKADDGMFWISFNDFVDNYSSVYCLIPPNSLPRYRCIIKNKLKPGNLDGSKPVTNTPPADNLCQYIMRVHKSSKFMICLERTGPGIGTWVYAMKTNTPVKKISSGSKYRNEAVPLNVAVHSFEWTLEQGDWVFFVCRNKIDEPSDYVLSLYSNSSFEVTSLINGEGASIKMKTEKTN</sequence>
<feature type="transmembrane region" description="Helical" evidence="12">
    <location>
        <begin position="739"/>
        <end position="759"/>
    </location>
</feature>
<dbReference type="STRING" id="5722.A2D9A8"/>
<evidence type="ECO:0000256" key="9">
    <source>
        <dbReference type="ARBA" id="ARBA00022833"/>
    </source>
</evidence>
<evidence type="ECO:0000256" key="4">
    <source>
        <dbReference type="ARBA" id="ARBA00022723"/>
    </source>
</evidence>
<dbReference type="FunFam" id="3.90.70.10:FF:000010">
    <property type="entry name" value="Calpain 15"/>
    <property type="match status" value="1"/>
</dbReference>
<feature type="transmembrane region" description="Helical" evidence="12">
    <location>
        <begin position="267"/>
        <end position="288"/>
    </location>
</feature>
<keyword evidence="3 11" id="KW-0645">Protease</keyword>
<dbReference type="VEuPathDB" id="TrichDB:TVAG_183710"/>
<proteinExistence type="inferred from homology"/>
<name>A2D9A8_TRIV3</name>
<feature type="active site" evidence="10 11">
    <location>
        <position position="1019"/>
    </location>
</feature>
<evidence type="ECO:0000256" key="12">
    <source>
        <dbReference type="SAM" id="Phobius"/>
    </source>
</evidence>
<dbReference type="OrthoDB" id="424753at2759"/>
<dbReference type="EMBL" id="DS113180">
    <property type="protein sequence ID" value="EAY23134.1"/>
    <property type="molecule type" value="Genomic_DNA"/>
</dbReference>
<evidence type="ECO:0000313" key="15">
    <source>
        <dbReference type="Proteomes" id="UP000001542"/>
    </source>
</evidence>
<feature type="transmembrane region" description="Helical" evidence="12">
    <location>
        <begin position="213"/>
        <end position="234"/>
    </location>
</feature>
<dbReference type="eggNOG" id="KOG0045">
    <property type="taxonomic scope" value="Eukaryota"/>
</dbReference>
<dbReference type="SMART" id="SM00230">
    <property type="entry name" value="CysPc"/>
    <property type="match status" value="1"/>
</dbReference>
<reference evidence="14" key="1">
    <citation type="submission" date="2006-10" db="EMBL/GenBank/DDBJ databases">
        <authorList>
            <person name="Amadeo P."/>
            <person name="Zhao Q."/>
            <person name="Wortman J."/>
            <person name="Fraser-Liggett C."/>
            <person name="Carlton J."/>
        </authorList>
    </citation>
    <scope>NUCLEOTIDE SEQUENCE</scope>
    <source>
        <strain evidence="14">G3</strain>
    </source>
</reference>
<dbReference type="Proteomes" id="UP000001542">
    <property type="component" value="Unassembled WGS sequence"/>
</dbReference>
<feature type="active site" evidence="10 11">
    <location>
        <position position="1179"/>
    </location>
</feature>
<keyword evidence="8 11" id="KW-0788">Thiol protease</keyword>
<feature type="transmembrane region" description="Helical" evidence="12">
    <location>
        <begin position="655"/>
        <end position="678"/>
    </location>
</feature>
<evidence type="ECO:0000256" key="2">
    <source>
        <dbReference type="ARBA" id="ARBA00022553"/>
    </source>
</evidence>
<dbReference type="Pfam" id="PF00648">
    <property type="entry name" value="Peptidase_C2"/>
    <property type="match status" value="1"/>
</dbReference>
<feature type="transmembrane region" description="Helical" evidence="12">
    <location>
        <begin position="512"/>
        <end position="534"/>
    </location>
</feature>
<dbReference type="OMA" id="RICAKCI"/>
<keyword evidence="9" id="KW-0862">Zinc</keyword>
<feature type="transmembrane region" description="Helical" evidence="12">
    <location>
        <begin position="55"/>
        <end position="81"/>
    </location>
</feature>
<keyword evidence="2" id="KW-0597">Phosphoprotein</keyword>
<keyword evidence="5" id="KW-0677">Repeat</keyword>
<feature type="transmembrane region" description="Helical" evidence="12">
    <location>
        <begin position="419"/>
        <end position="439"/>
    </location>
</feature>
<keyword evidence="12" id="KW-1133">Transmembrane helix</keyword>
<organism evidence="14 15">
    <name type="scientific">Trichomonas vaginalis (strain ATCC PRA-98 / G3)</name>
    <dbReference type="NCBI Taxonomy" id="412133"/>
    <lineage>
        <taxon>Eukaryota</taxon>
        <taxon>Metamonada</taxon>
        <taxon>Parabasalia</taxon>
        <taxon>Trichomonadida</taxon>
        <taxon>Trichomonadidae</taxon>
        <taxon>Trichomonas</taxon>
    </lineage>
</organism>
<feature type="transmembrane region" description="Helical" evidence="12">
    <location>
        <begin position="294"/>
        <end position="315"/>
    </location>
</feature>
<feature type="transmembrane region" description="Helical" evidence="12">
    <location>
        <begin position="626"/>
        <end position="648"/>
    </location>
</feature>
<keyword evidence="4" id="KW-0479">Metal-binding</keyword>
<feature type="domain" description="Calpain catalytic" evidence="13">
    <location>
        <begin position="989"/>
        <end position="1252"/>
    </location>
</feature>
<keyword evidence="6" id="KW-0863">Zinc-finger</keyword>
<feature type="transmembrane region" description="Helical" evidence="12">
    <location>
        <begin position="391"/>
        <end position="412"/>
    </location>
</feature>
<feature type="transmembrane region" description="Helical" evidence="12">
    <location>
        <begin position="119"/>
        <end position="138"/>
    </location>
</feature>
<dbReference type="SUPFAM" id="SSF54001">
    <property type="entry name" value="Cysteine proteinases"/>
    <property type="match status" value="1"/>
</dbReference>
<protein>
    <submittedName>
        <fullName evidence="14">Clan CA, family C2, calpain-like cysteine peptidase</fullName>
    </submittedName>
</protein>
<dbReference type="Gene3D" id="3.90.70.10">
    <property type="entry name" value="Cysteine proteinases"/>
    <property type="match status" value="1"/>
</dbReference>
<feature type="transmembrane region" description="Helical" evidence="12">
    <location>
        <begin position="6"/>
        <end position="26"/>
    </location>
</feature>
<dbReference type="SMR" id="A2D9A8"/>
<dbReference type="PRINTS" id="PR00704">
    <property type="entry name" value="CALPAIN"/>
</dbReference>
<feature type="transmembrane region" description="Helical" evidence="12">
    <location>
        <begin position="482"/>
        <end position="506"/>
    </location>
</feature>
<dbReference type="PROSITE" id="PS50203">
    <property type="entry name" value="CALPAIN_CAT"/>
    <property type="match status" value="1"/>
</dbReference>